<organism evidence="1 2">
    <name type="scientific">Eleutherodactylus coqui</name>
    <name type="common">Puerto Rican coqui</name>
    <dbReference type="NCBI Taxonomy" id="57060"/>
    <lineage>
        <taxon>Eukaryota</taxon>
        <taxon>Metazoa</taxon>
        <taxon>Chordata</taxon>
        <taxon>Craniata</taxon>
        <taxon>Vertebrata</taxon>
        <taxon>Euteleostomi</taxon>
        <taxon>Amphibia</taxon>
        <taxon>Batrachia</taxon>
        <taxon>Anura</taxon>
        <taxon>Neobatrachia</taxon>
        <taxon>Hyloidea</taxon>
        <taxon>Eleutherodactylidae</taxon>
        <taxon>Eleutherodactylinae</taxon>
        <taxon>Eleutherodactylus</taxon>
        <taxon>Eleutherodactylus</taxon>
    </lineage>
</organism>
<gene>
    <name evidence="1" type="ORF">GDO78_019094</name>
</gene>
<reference evidence="1" key="1">
    <citation type="thesis" date="2020" institute="ProQuest LLC" country="789 East Eisenhower Parkway, Ann Arbor, MI, USA">
        <title>Comparative Genomics and Chromosome Evolution.</title>
        <authorList>
            <person name="Mudd A.B."/>
        </authorList>
    </citation>
    <scope>NUCLEOTIDE SEQUENCE</scope>
    <source>
        <strain evidence="1">HN-11 Male</strain>
        <tissue evidence="1">Kidney and liver</tissue>
    </source>
</reference>
<proteinExistence type="predicted"/>
<keyword evidence="2" id="KW-1185">Reference proteome</keyword>
<evidence type="ECO:0000313" key="2">
    <source>
        <dbReference type="Proteomes" id="UP000770717"/>
    </source>
</evidence>
<sequence length="124" mass="14313">MSLGVPVHDIPVFYFYFLQRELQTPRRLSYGTDFHSIIHNAEMVQNWMWNMGQYLKQNRVSEAFIFCYRFLEKPVTTDGTSSLHSFLSLLHGTSIPSCTPLRLHLPCLVWGKLLGSPVRPVNNA</sequence>
<dbReference type="EMBL" id="WNTK01036161">
    <property type="protein sequence ID" value="KAG9460856.1"/>
    <property type="molecule type" value="Genomic_DNA"/>
</dbReference>
<accession>A0A8J6EBR4</accession>
<dbReference type="Proteomes" id="UP000770717">
    <property type="component" value="Unassembled WGS sequence"/>
</dbReference>
<name>A0A8J6EBR4_ELECQ</name>
<protein>
    <submittedName>
        <fullName evidence="1">Uncharacterized protein</fullName>
    </submittedName>
</protein>
<evidence type="ECO:0000313" key="1">
    <source>
        <dbReference type="EMBL" id="KAG9460856.1"/>
    </source>
</evidence>
<comment type="caution">
    <text evidence="1">The sequence shown here is derived from an EMBL/GenBank/DDBJ whole genome shotgun (WGS) entry which is preliminary data.</text>
</comment>
<dbReference type="AlphaFoldDB" id="A0A8J6EBR4"/>